<evidence type="ECO:0000256" key="4">
    <source>
        <dbReference type="SAM" id="MobiDB-lite"/>
    </source>
</evidence>
<evidence type="ECO:0000256" key="2">
    <source>
        <dbReference type="ARBA" id="ARBA00023054"/>
    </source>
</evidence>
<protein>
    <submittedName>
        <fullName evidence="5">SH3 domain-binding protein 5-like</fullName>
    </submittedName>
</protein>
<feature type="coiled-coil region" evidence="3">
    <location>
        <begin position="355"/>
        <end position="382"/>
    </location>
</feature>
<dbReference type="AlphaFoldDB" id="A0A6F9DRH3"/>
<evidence type="ECO:0000256" key="3">
    <source>
        <dbReference type="SAM" id="Coils"/>
    </source>
</evidence>
<accession>A0A6F9DRH3</accession>
<dbReference type="InterPro" id="IPR007940">
    <property type="entry name" value="SH3BP5"/>
</dbReference>
<dbReference type="Pfam" id="PF05276">
    <property type="entry name" value="SH3BP5"/>
    <property type="match status" value="1"/>
</dbReference>
<gene>
    <name evidence="5" type="primary">Sh3bp5-002</name>
</gene>
<dbReference type="GO" id="GO:0004860">
    <property type="term" value="F:protein kinase inhibitor activity"/>
    <property type="evidence" value="ECO:0007669"/>
    <property type="project" value="TreeGrafter"/>
</dbReference>
<sequence length="499" mass="55937">MEDGSTFLWDCPAPNEEPAASIESNSFHEDVEDLFKELHGISVEELEVELRRKEKELYLCSKLGLFLAQEVDELVSQRRGIVSDHTRVLLELQEYRDSRRSYLDVSDGASERAGASNKGGNSASSSPDLPRNDIDGPLVDGKISSLHSQNNEAFFSKLHRTASLDSSLDAISNVGSTMTTASTRDLQNDLDLVQESHDKITKLEVQLDTTRAKYRSLMTTYSHKLKEMSRQLGSSVGKARPYFEAVKKAKKCQIATQQAAMEYKRAVNLHKAARDMVRVAEERVMSSCDKLDPTWQEMLNQANLKVNDASKEKNRVHQEHMKAAKAFQSAEDKKTDLQTKLQRSVIKSKPYFEIQKEFQAKLEAVTKKLNILELRLLEARQNYSHFLTRLRKSGSETKPSKAIKSLSERGMGVGAENPLGLPSAAGETLPKPALEFLEKESIPDGNSKANSDEMSGDLGTSRKTKLHYSPYDLLYLSEIHSDSGSNYDSEDDNGYIQDF</sequence>
<feature type="compositionally biased region" description="Low complexity" evidence="4">
    <location>
        <begin position="113"/>
        <end position="126"/>
    </location>
</feature>
<proteinExistence type="evidence at transcript level"/>
<dbReference type="GO" id="GO:0035556">
    <property type="term" value="P:intracellular signal transduction"/>
    <property type="evidence" value="ECO:0007669"/>
    <property type="project" value="InterPro"/>
</dbReference>
<name>A0A6F9DRH3_9ASCI</name>
<keyword evidence="2 3" id="KW-0175">Coiled coil</keyword>
<feature type="region of interest" description="Disordered" evidence="4">
    <location>
        <begin position="101"/>
        <end position="138"/>
    </location>
</feature>
<reference evidence="5" key="1">
    <citation type="submission" date="2020-04" db="EMBL/GenBank/DDBJ databases">
        <authorList>
            <person name="Neveu A P."/>
        </authorList>
    </citation>
    <scope>NUCLEOTIDE SEQUENCE</scope>
    <source>
        <tissue evidence="5">Whole embryo</tissue>
    </source>
</reference>
<dbReference type="PANTHER" id="PTHR19423">
    <property type="entry name" value="SH3 DOMAIN-BINDING PROTEIN 5"/>
    <property type="match status" value="1"/>
</dbReference>
<feature type="region of interest" description="Disordered" evidence="4">
    <location>
        <begin position="392"/>
        <end position="425"/>
    </location>
</feature>
<dbReference type="PANTHER" id="PTHR19423:SF1">
    <property type="entry name" value="SH3 DOMAIN-BINDING PROTEIN 5"/>
    <property type="match status" value="1"/>
</dbReference>
<dbReference type="GO" id="GO:0005737">
    <property type="term" value="C:cytoplasm"/>
    <property type="evidence" value="ECO:0007669"/>
    <property type="project" value="TreeGrafter"/>
</dbReference>
<comment type="similarity">
    <text evidence="1">Belongs to the SH3BP5 family.</text>
</comment>
<evidence type="ECO:0000313" key="5">
    <source>
        <dbReference type="EMBL" id="CAB3266044.1"/>
    </source>
</evidence>
<feature type="region of interest" description="Disordered" evidence="4">
    <location>
        <begin position="440"/>
        <end position="463"/>
    </location>
</feature>
<dbReference type="EMBL" id="LR790182">
    <property type="protein sequence ID" value="CAB3266044.1"/>
    <property type="molecule type" value="mRNA"/>
</dbReference>
<evidence type="ECO:0000256" key="1">
    <source>
        <dbReference type="ARBA" id="ARBA00007796"/>
    </source>
</evidence>
<organism evidence="5">
    <name type="scientific">Phallusia mammillata</name>
    <dbReference type="NCBI Taxonomy" id="59560"/>
    <lineage>
        <taxon>Eukaryota</taxon>
        <taxon>Metazoa</taxon>
        <taxon>Chordata</taxon>
        <taxon>Tunicata</taxon>
        <taxon>Ascidiacea</taxon>
        <taxon>Phlebobranchia</taxon>
        <taxon>Ascidiidae</taxon>
        <taxon>Phallusia</taxon>
    </lineage>
</organism>